<dbReference type="InterPro" id="IPR029045">
    <property type="entry name" value="ClpP/crotonase-like_dom_sf"/>
</dbReference>
<organism evidence="3 4">
    <name type="scientific">Fredinandcohnia salidurans</name>
    <dbReference type="NCBI Taxonomy" id="2595041"/>
    <lineage>
        <taxon>Bacteria</taxon>
        <taxon>Bacillati</taxon>
        <taxon>Bacillota</taxon>
        <taxon>Bacilli</taxon>
        <taxon>Bacillales</taxon>
        <taxon>Bacillaceae</taxon>
        <taxon>Fredinandcohnia</taxon>
    </lineage>
</organism>
<evidence type="ECO:0000259" key="1">
    <source>
        <dbReference type="PROSITE" id="PS50980"/>
    </source>
</evidence>
<dbReference type="RefSeq" id="WP_388034443.1">
    <property type="nucleotide sequence ID" value="NZ_JBHUEK010000004.1"/>
</dbReference>
<dbReference type="Pfam" id="PF01039">
    <property type="entry name" value="Carboxyl_trans"/>
    <property type="match status" value="1"/>
</dbReference>
<dbReference type="PANTHER" id="PTHR43842">
    <property type="entry name" value="PROPIONYL-COA CARBOXYLASE BETA CHAIN"/>
    <property type="match status" value="1"/>
</dbReference>
<dbReference type="PROSITE" id="PS50989">
    <property type="entry name" value="COA_CT_CTER"/>
    <property type="match status" value="1"/>
</dbReference>
<reference evidence="4" key="1">
    <citation type="journal article" date="2019" name="Int. J. Syst. Evol. Microbiol.">
        <title>The Global Catalogue of Microorganisms (GCM) 10K type strain sequencing project: providing services to taxonomists for standard genome sequencing and annotation.</title>
        <authorList>
            <consortium name="The Broad Institute Genomics Platform"/>
            <consortium name="The Broad Institute Genome Sequencing Center for Infectious Disease"/>
            <person name="Wu L."/>
            <person name="Ma J."/>
        </authorList>
    </citation>
    <scope>NUCLEOTIDE SEQUENCE [LARGE SCALE GENOMIC DNA]</scope>
    <source>
        <strain evidence="4">CCUG 15531</strain>
    </source>
</reference>
<dbReference type="InterPro" id="IPR000438">
    <property type="entry name" value="Acetyl_CoA_COase_Trfase_b_su"/>
</dbReference>
<gene>
    <name evidence="3" type="ORF">ACFSFW_00640</name>
</gene>
<dbReference type="PRINTS" id="PR01070">
    <property type="entry name" value="ACCCTRFRASEB"/>
</dbReference>
<feature type="domain" description="CoA carboxyltransferase N-terminal" evidence="1">
    <location>
        <begin position="4"/>
        <end position="260"/>
    </location>
</feature>
<protein>
    <submittedName>
        <fullName evidence="3">Acyl-CoA carboxylase subunit beta</fullName>
        <ecNumber evidence="3">6.-.-.-</ecNumber>
    </submittedName>
</protein>
<evidence type="ECO:0000259" key="2">
    <source>
        <dbReference type="PROSITE" id="PS50989"/>
    </source>
</evidence>
<proteinExistence type="predicted"/>
<dbReference type="GO" id="GO:0016874">
    <property type="term" value="F:ligase activity"/>
    <property type="evidence" value="ECO:0007669"/>
    <property type="project" value="UniProtKB-KW"/>
</dbReference>
<name>A0ABW4MHW8_9BACI</name>
<dbReference type="InterPro" id="IPR051047">
    <property type="entry name" value="AccD/PCCB"/>
</dbReference>
<dbReference type="SUPFAM" id="SSF52096">
    <property type="entry name" value="ClpP/crotonase"/>
    <property type="match status" value="2"/>
</dbReference>
<dbReference type="Gene3D" id="3.90.226.10">
    <property type="entry name" value="2-enoyl-CoA Hydratase, Chain A, domain 1"/>
    <property type="match status" value="2"/>
</dbReference>
<dbReference type="InterPro" id="IPR011762">
    <property type="entry name" value="COA_CT_N"/>
</dbReference>
<dbReference type="EMBL" id="JBHUEK010000004">
    <property type="protein sequence ID" value="MFD1777184.1"/>
    <property type="molecule type" value="Genomic_DNA"/>
</dbReference>
<feature type="domain" description="CoA carboxyltransferase C-terminal" evidence="2">
    <location>
        <begin position="263"/>
        <end position="498"/>
    </location>
</feature>
<comment type="caution">
    <text evidence="3">The sequence shown here is derived from an EMBL/GenBank/DDBJ whole genome shotgun (WGS) entry which is preliminary data.</text>
</comment>
<evidence type="ECO:0000313" key="3">
    <source>
        <dbReference type="EMBL" id="MFD1777184.1"/>
    </source>
</evidence>
<dbReference type="EC" id="6.-.-.-" evidence="3"/>
<sequence length="516" mass="56897">MIDIYEKINELYDRRREVELGGGDEKIDKQHEKGKLTARERIDLLLDKGTFVELNPFIEHRSIDFGLVDKKGPGDGVVTGYGKINGRPVYLFSQDFTVFGGALGEMHAKKIANVMDLAAKNGAPFIGLNDSGGARIQEGVVSLDGYGHIFYRNAIYSGVIPQISVIMGPCAGGAVYSPAITDFVFMVEKTSQMFITGPKVIETVTGEKISSEDLGGANVHNSISGNAHFSGETEEEVLQQVRALVSYLPQNNEEKAPILPVEENDDYRPDLTEIIPFDAVRPYDVRKVINQVVDADTFMEVHKDFAKNIVVGFARVKGEVVGLVCNQPKYMAGGLDIDSSDKASRFIRFCDSFNIPLITFEDVTGFFPGVKQEHGGIIRHGAKILYAYSEATVPKLTVILRKAYGGAYVALNSKSIGADLVFAWPNAEIAVMGPQGAANIIFAREINESDNPEQTRAQKIEEYREKFANPYVAASQGMVDDVIDPRETRIKIIQALEMLRNKKETRPNKKHGNIPL</sequence>
<keyword evidence="4" id="KW-1185">Reference proteome</keyword>
<dbReference type="Proteomes" id="UP001597227">
    <property type="component" value="Unassembled WGS sequence"/>
</dbReference>
<dbReference type="InterPro" id="IPR034733">
    <property type="entry name" value="AcCoA_carboxyl_beta"/>
</dbReference>
<keyword evidence="3" id="KW-0436">Ligase</keyword>
<dbReference type="InterPro" id="IPR011763">
    <property type="entry name" value="COA_CT_C"/>
</dbReference>
<dbReference type="PROSITE" id="PS50980">
    <property type="entry name" value="COA_CT_NTER"/>
    <property type="match status" value="1"/>
</dbReference>
<accession>A0ABW4MHW8</accession>
<dbReference type="PANTHER" id="PTHR43842:SF2">
    <property type="entry name" value="PROPIONYL-COA CARBOXYLASE BETA CHAIN, MITOCHONDRIAL"/>
    <property type="match status" value="1"/>
</dbReference>
<evidence type="ECO:0000313" key="4">
    <source>
        <dbReference type="Proteomes" id="UP001597227"/>
    </source>
</evidence>